<evidence type="ECO:0000313" key="3">
    <source>
        <dbReference type="Proteomes" id="UP000284334"/>
    </source>
</evidence>
<dbReference type="EMBL" id="MK061412">
    <property type="protein sequence ID" value="AZU97265.1"/>
    <property type="molecule type" value="Genomic_DNA"/>
</dbReference>
<dbReference type="RefSeq" id="YP_009842650.1">
    <property type="nucleotide sequence ID" value="NC_048742.1"/>
</dbReference>
<evidence type="ECO:0000313" key="2">
    <source>
        <dbReference type="EMBL" id="AZU97265.1"/>
    </source>
</evidence>
<keyword evidence="3" id="KW-1185">Reference proteome</keyword>
<protein>
    <submittedName>
        <fullName evidence="2">Uncharacterized protein</fullName>
    </submittedName>
</protein>
<feature type="region of interest" description="Disordered" evidence="1">
    <location>
        <begin position="75"/>
        <end position="95"/>
    </location>
</feature>
<dbReference type="GeneID" id="55612910"/>
<gene>
    <name evidence="2" type="primary">220</name>
    <name evidence="2" type="ORF">SEA_GILSON_220</name>
</gene>
<reference evidence="2 3" key="1">
    <citation type="submission" date="2018-10" db="EMBL/GenBank/DDBJ databases">
        <authorList>
            <person name="Soria N.A."/>
            <person name="Batley M.G."/>
            <person name="Hanafy A."/>
            <person name="Singh N."/>
            <person name="Shaffer C.D."/>
            <person name="Weston-Hafer K.A."/>
            <person name="Russell D.A."/>
            <person name="Pope W.H."/>
            <person name="Jacobs-Sera D."/>
            <person name="Hendrix R.W."/>
            <person name="Hatfull G.F."/>
        </authorList>
    </citation>
    <scope>NUCLEOTIDE SEQUENCE [LARGE SCALE GENOMIC DNA]</scope>
</reference>
<evidence type="ECO:0000256" key="1">
    <source>
        <dbReference type="SAM" id="MobiDB-lite"/>
    </source>
</evidence>
<dbReference type="Proteomes" id="UP000284334">
    <property type="component" value="Segment"/>
</dbReference>
<name>A0A3Q9R4W9_9CAUD</name>
<proteinExistence type="predicted"/>
<accession>A0A3Q9R4W9</accession>
<organism evidence="2 3">
    <name type="scientific">Streptomyces phage Gilson</name>
    <dbReference type="NCBI Taxonomy" id="2488789"/>
    <lineage>
        <taxon>Viruses</taxon>
        <taxon>Duplodnaviria</taxon>
        <taxon>Heunggongvirae</taxon>
        <taxon>Uroviricota</taxon>
        <taxon>Caudoviricetes</taxon>
        <taxon>Stanwilliamsviridae</taxon>
        <taxon>Loccivirinae</taxon>
        <taxon>Gilsonvirus</taxon>
        <taxon>Gilsonvirus gilson</taxon>
    </lineage>
</organism>
<sequence>MENMALPKALRTKVVDGRVYFDLEQLLEIMYDVCNKTSVLATELRDPALATMTLGVANMCKALDDVLTVQKAAHGLTGRRATDSGSQSDSGGVAE</sequence>
<feature type="compositionally biased region" description="Polar residues" evidence="1">
    <location>
        <begin position="83"/>
        <end position="95"/>
    </location>
</feature>
<dbReference type="KEGG" id="vg:55612910"/>